<comment type="caution">
    <text evidence="8">The sequence shown here is derived from an EMBL/GenBank/DDBJ whole genome shotgun (WGS) entry which is preliminary data.</text>
</comment>
<organism evidence="8 9">
    <name type="scientific">Tieghemostelium lacteum</name>
    <name type="common">Slime mold</name>
    <name type="synonym">Dictyostelium lacteum</name>
    <dbReference type="NCBI Taxonomy" id="361077"/>
    <lineage>
        <taxon>Eukaryota</taxon>
        <taxon>Amoebozoa</taxon>
        <taxon>Evosea</taxon>
        <taxon>Eumycetozoa</taxon>
        <taxon>Dictyostelia</taxon>
        <taxon>Dictyosteliales</taxon>
        <taxon>Raperosteliaceae</taxon>
        <taxon>Tieghemostelium</taxon>
    </lineage>
</organism>
<dbReference type="Proteomes" id="UP000076078">
    <property type="component" value="Unassembled WGS sequence"/>
</dbReference>
<dbReference type="EMBL" id="LODT01000034">
    <property type="protein sequence ID" value="KYQ91505.1"/>
    <property type="molecule type" value="Genomic_DNA"/>
</dbReference>
<evidence type="ECO:0000256" key="6">
    <source>
        <dbReference type="ARBA" id="ARBA00022833"/>
    </source>
</evidence>
<evidence type="ECO:0000256" key="2">
    <source>
        <dbReference type="ARBA" id="ARBA00006676"/>
    </source>
</evidence>
<feature type="domain" description="Adenosine deaminase" evidence="7">
    <location>
        <begin position="469"/>
        <end position="728"/>
    </location>
</feature>
<dbReference type="GO" id="GO:0043103">
    <property type="term" value="P:hypoxanthine salvage"/>
    <property type="evidence" value="ECO:0007669"/>
    <property type="project" value="TreeGrafter"/>
</dbReference>
<comment type="similarity">
    <text evidence="2">Belongs to the metallo-dependent hydrolases superfamily. Adenosine and AMP deaminases family.</text>
</comment>
<dbReference type="Gene3D" id="3.20.20.140">
    <property type="entry name" value="Metal-dependent hydrolases"/>
    <property type="match status" value="2"/>
</dbReference>
<dbReference type="OMA" id="FYEMCED"/>
<name>A0A151ZC55_TIELA</name>
<dbReference type="GO" id="GO:0004000">
    <property type="term" value="F:adenosine deaminase activity"/>
    <property type="evidence" value="ECO:0007669"/>
    <property type="project" value="TreeGrafter"/>
</dbReference>
<keyword evidence="9" id="KW-1185">Reference proteome</keyword>
<evidence type="ECO:0000259" key="7">
    <source>
        <dbReference type="Pfam" id="PF00962"/>
    </source>
</evidence>
<sequence>MENKEITVDIIKKLPKCDLHRHLDGSIRISTILELAKEQNVTLPTDEYEKLSELILKDKNCTSLVNFLEAFHYTLRVLQKAYAITRVFYEICEDAYRDGLKYLEIRFSPILHIEEGLSLSEVMLAVTKGLALAELKLSIKARIIVCGMRHMPPQICKDLAEIAWRYKSSGVCGFDLAGPEKGFSSVLFKEAFQIIRNKGINCTIHSGEDSDYRSVSDSIHHCGAHRIGHGIAIQQSPELLNFMVDRRIPIECCITSNHQIKGIATLSDHPIRKYFDSGAMVVICCDNCTMSNVTSSHEFKVAIDTFKFTVEEVIRLVDYSFASTFLEAPLKNLLRRESVIEAIQIFKDSGYDLSGLLRNKDYYLEGPGIDIEEIVNGVKLPNLNLLVTNQNTLPKVTLEMLEKFPKSDVHCTFDGSVSVNQMWKEVQLLLEQNPKYFHRVGIEIGSDQSEFQSILQAGNNQGLAKNIMNLLLQSREQIQRGFLDIIQDAIKDNVKYIEITFRPFSHCKENLTYRQALEVFLESKKSIQNQYRDQIEISLILNSSSDYDSPIETFTLVNLLLEHKTDFVGFGIFGSEPIPQDHIKEYTEIFSLLKVNNIKLVQFAGRSDIGSIFSTIHIAGASRLSGCFQAHKLPKVLTYLSNYQIPIEISLTDRLKLSTADLSFTTPIRHLLDNNVPVVICSFKNSMYPLTRSQMLFEIVKNSQLDIRHVIRLLKNSFSYSFRDHHSRFKSTTKFNEYLHSLNLKHYLL</sequence>
<dbReference type="GO" id="GO:0046103">
    <property type="term" value="P:inosine biosynthetic process"/>
    <property type="evidence" value="ECO:0007669"/>
    <property type="project" value="TreeGrafter"/>
</dbReference>
<evidence type="ECO:0000256" key="3">
    <source>
        <dbReference type="ARBA" id="ARBA00012784"/>
    </source>
</evidence>
<dbReference type="InterPro" id="IPR001365">
    <property type="entry name" value="A_deaminase_dom"/>
</dbReference>
<dbReference type="GO" id="GO:0006154">
    <property type="term" value="P:adenosine catabolic process"/>
    <property type="evidence" value="ECO:0007669"/>
    <property type="project" value="TreeGrafter"/>
</dbReference>
<dbReference type="GO" id="GO:0046872">
    <property type="term" value="F:metal ion binding"/>
    <property type="evidence" value="ECO:0007669"/>
    <property type="project" value="UniProtKB-KW"/>
</dbReference>
<dbReference type="NCBIfam" id="TIGR01430">
    <property type="entry name" value="aden_deam"/>
    <property type="match status" value="1"/>
</dbReference>
<dbReference type="OrthoDB" id="272271at2759"/>
<evidence type="ECO:0000313" key="9">
    <source>
        <dbReference type="Proteomes" id="UP000076078"/>
    </source>
</evidence>
<dbReference type="FunFam" id="3.20.20.140:FF:000091">
    <property type="entry name" value="Probable adenosine deaminase"/>
    <property type="match status" value="1"/>
</dbReference>
<dbReference type="AlphaFoldDB" id="A0A151ZC55"/>
<dbReference type="FunCoup" id="A0A151ZC55">
    <property type="interactions" value="39"/>
</dbReference>
<dbReference type="Pfam" id="PF00962">
    <property type="entry name" value="A_deaminase"/>
    <property type="match status" value="2"/>
</dbReference>
<comment type="cofactor">
    <cofactor evidence="1">
        <name>Zn(2+)</name>
        <dbReference type="ChEBI" id="CHEBI:29105"/>
    </cofactor>
</comment>
<dbReference type="STRING" id="361077.A0A151ZC55"/>
<feature type="domain" description="Adenosine deaminase" evidence="7">
    <location>
        <begin position="15"/>
        <end position="335"/>
    </location>
</feature>
<evidence type="ECO:0000313" key="8">
    <source>
        <dbReference type="EMBL" id="KYQ91505.1"/>
    </source>
</evidence>
<keyword evidence="4" id="KW-0479">Metal-binding</keyword>
<dbReference type="InterPro" id="IPR006330">
    <property type="entry name" value="Ado/ade_deaminase"/>
</dbReference>
<evidence type="ECO:0000256" key="1">
    <source>
        <dbReference type="ARBA" id="ARBA00001947"/>
    </source>
</evidence>
<protein>
    <recommendedName>
        <fullName evidence="3">adenosine deaminase</fullName>
        <ecNumber evidence="3">3.5.4.4</ecNumber>
    </recommendedName>
</protein>
<dbReference type="SUPFAM" id="SSF51556">
    <property type="entry name" value="Metallo-dependent hydrolases"/>
    <property type="match status" value="2"/>
</dbReference>
<keyword evidence="5" id="KW-0378">Hydrolase</keyword>
<dbReference type="GO" id="GO:0005829">
    <property type="term" value="C:cytosol"/>
    <property type="evidence" value="ECO:0007669"/>
    <property type="project" value="TreeGrafter"/>
</dbReference>
<dbReference type="InterPro" id="IPR032466">
    <property type="entry name" value="Metal_Hydrolase"/>
</dbReference>
<dbReference type="InParanoid" id="A0A151ZC55"/>
<evidence type="ECO:0000256" key="4">
    <source>
        <dbReference type="ARBA" id="ARBA00022723"/>
    </source>
</evidence>
<dbReference type="PANTHER" id="PTHR11409">
    <property type="entry name" value="ADENOSINE DEAMINASE"/>
    <property type="match status" value="1"/>
</dbReference>
<evidence type="ECO:0000256" key="5">
    <source>
        <dbReference type="ARBA" id="ARBA00022801"/>
    </source>
</evidence>
<keyword evidence="6" id="KW-0862">Zinc</keyword>
<dbReference type="EC" id="3.5.4.4" evidence="3"/>
<gene>
    <name evidence="8" type="ORF">DLAC_07263</name>
</gene>
<proteinExistence type="inferred from homology"/>
<dbReference type="PANTHER" id="PTHR11409:SF43">
    <property type="entry name" value="ADENOSINE DEAMINASE"/>
    <property type="match status" value="1"/>
</dbReference>
<accession>A0A151ZC55</accession>
<reference evidence="8 9" key="1">
    <citation type="submission" date="2015-12" db="EMBL/GenBank/DDBJ databases">
        <title>Dictyostelia acquired genes for synthesis and detection of signals that induce cell-type specialization by lateral gene transfer from prokaryotes.</title>
        <authorList>
            <person name="Gloeckner G."/>
            <person name="Schaap P."/>
        </authorList>
    </citation>
    <scope>NUCLEOTIDE SEQUENCE [LARGE SCALE GENOMIC DNA]</scope>
    <source>
        <strain evidence="8 9">TK</strain>
    </source>
</reference>